<evidence type="ECO:0000313" key="2">
    <source>
        <dbReference type="Proteomes" id="UP000316621"/>
    </source>
</evidence>
<sequence>MRQGTTGGKISYVAAVIDSSYLITVIQSKTKAREWYCNCVLMSIVLNVISLKPKVLQPLTHGFQQQPHSAGSFLLELSRFSQLLSAMPDMLQYQLPYLLTVLLPLSTLLLWSEQPNIFVCDKFKLQQHIFVLLVRESYLLPLISSRKSAFGEDGFGRLHKGYLENTGQVHSACILVEYLLKPTAIIEVRLYKQQKVERDATIAFSIN</sequence>
<gene>
    <name evidence="1" type="ORF">C5167_004680</name>
</gene>
<reference evidence="1 2" key="1">
    <citation type="journal article" date="2018" name="Science">
        <title>The opium poppy genome and morphinan production.</title>
        <authorList>
            <person name="Guo L."/>
            <person name="Winzer T."/>
            <person name="Yang X."/>
            <person name="Li Y."/>
            <person name="Ning Z."/>
            <person name="He Z."/>
            <person name="Teodor R."/>
            <person name="Lu Y."/>
            <person name="Bowser T.A."/>
            <person name="Graham I.A."/>
            <person name="Ye K."/>
        </authorList>
    </citation>
    <scope>NUCLEOTIDE SEQUENCE [LARGE SCALE GENOMIC DNA]</scope>
    <source>
        <strain evidence="2">cv. HN1</strain>
        <tissue evidence="1">Leaves</tissue>
    </source>
</reference>
<name>A0A4Y7JA52_PAPSO</name>
<organism evidence="1 2">
    <name type="scientific">Papaver somniferum</name>
    <name type="common">Opium poppy</name>
    <dbReference type="NCBI Taxonomy" id="3469"/>
    <lineage>
        <taxon>Eukaryota</taxon>
        <taxon>Viridiplantae</taxon>
        <taxon>Streptophyta</taxon>
        <taxon>Embryophyta</taxon>
        <taxon>Tracheophyta</taxon>
        <taxon>Spermatophyta</taxon>
        <taxon>Magnoliopsida</taxon>
        <taxon>Ranunculales</taxon>
        <taxon>Papaveraceae</taxon>
        <taxon>Papaveroideae</taxon>
        <taxon>Papaver</taxon>
    </lineage>
</organism>
<accession>A0A4Y7JA52</accession>
<keyword evidence="2" id="KW-1185">Reference proteome</keyword>
<dbReference type="Proteomes" id="UP000316621">
    <property type="component" value="Chromosome 4"/>
</dbReference>
<dbReference type="AlphaFoldDB" id="A0A4Y7JA52"/>
<dbReference type="EMBL" id="CM010718">
    <property type="protein sequence ID" value="RZC57376.1"/>
    <property type="molecule type" value="Genomic_DNA"/>
</dbReference>
<protein>
    <submittedName>
        <fullName evidence="1">Uncharacterized protein</fullName>
    </submittedName>
</protein>
<evidence type="ECO:0000313" key="1">
    <source>
        <dbReference type="EMBL" id="RZC57376.1"/>
    </source>
</evidence>
<dbReference type="Gramene" id="RZC57376">
    <property type="protein sequence ID" value="RZC57376"/>
    <property type="gene ID" value="C5167_004680"/>
</dbReference>
<proteinExistence type="predicted"/>